<evidence type="ECO:0000313" key="2">
    <source>
        <dbReference type="Proteomes" id="UP000887581"/>
    </source>
</evidence>
<evidence type="ECO:0000256" key="1">
    <source>
        <dbReference type="SAM" id="Coils"/>
    </source>
</evidence>
<proteinExistence type="predicted"/>
<keyword evidence="1" id="KW-0175">Coiled coil</keyword>
<evidence type="ECO:0000313" key="3">
    <source>
        <dbReference type="WBParaSite" id="sdigi.contig657.g9389.t1"/>
    </source>
</evidence>
<accession>A0A915PZW6</accession>
<organism evidence="2 3">
    <name type="scientific">Setaria digitata</name>
    <dbReference type="NCBI Taxonomy" id="48799"/>
    <lineage>
        <taxon>Eukaryota</taxon>
        <taxon>Metazoa</taxon>
        <taxon>Ecdysozoa</taxon>
        <taxon>Nematoda</taxon>
        <taxon>Chromadorea</taxon>
        <taxon>Rhabditida</taxon>
        <taxon>Spirurina</taxon>
        <taxon>Spiruromorpha</taxon>
        <taxon>Filarioidea</taxon>
        <taxon>Setariidae</taxon>
        <taxon>Setaria</taxon>
    </lineage>
</organism>
<feature type="coiled-coil region" evidence="1">
    <location>
        <begin position="109"/>
        <end position="136"/>
    </location>
</feature>
<sequence>MSTDHYRRRMKLVLEEEKEQQLIDESESPILRPLLQKDPKDGTWKYVTTLQKLVLEEEKEQQLIDESESPILRPLLQKDPKDGTWKYVTTLQVPKREELDSDLYDKVSYLDLISQYEEKERQRKMKEAENFRLLREQADTISPRIFDGDHNPKHSPDAAAAPLNMSVDPNLRLIWMEAVDLRELQDHSEQSEFLILRRLLGIDASFLI</sequence>
<keyword evidence="2" id="KW-1185">Reference proteome</keyword>
<reference evidence="3" key="1">
    <citation type="submission" date="2022-11" db="UniProtKB">
        <authorList>
            <consortium name="WormBaseParasite"/>
        </authorList>
    </citation>
    <scope>IDENTIFICATION</scope>
</reference>
<dbReference type="Proteomes" id="UP000887581">
    <property type="component" value="Unplaced"/>
</dbReference>
<name>A0A915PZW6_9BILA</name>
<dbReference type="WBParaSite" id="sdigi.contig657.g9389.t1">
    <property type="protein sequence ID" value="sdigi.contig657.g9389.t1"/>
    <property type="gene ID" value="sdigi.contig657.g9389"/>
</dbReference>
<dbReference type="AlphaFoldDB" id="A0A915PZW6"/>
<protein>
    <submittedName>
        <fullName evidence="3">Uncharacterized protein</fullName>
    </submittedName>
</protein>